<name>A0A7S4FAM7_CHRCT</name>
<evidence type="ECO:0000313" key="1">
    <source>
        <dbReference type="EMBL" id="CAE0784977.1"/>
    </source>
</evidence>
<accession>A0A7S4FAM7</accession>
<dbReference type="Pfam" id="PF05186">
    <property type="entry name" value="Dpy-30"/>
    <property type="match status" value="1"/>
</dbReference>
<dbReference type="EMBL" id="HBIZ01060398">
    <property type="protein sequence ID" value="CAE0784977.1"/>
    <property type="molecule type" value="Transcribed_RNA"/>
</dbReference>
<dbReference type="AlphaFoldDB" id="A0A7S4FAM7"/>
<gene>
    <name evidence="1" type="ORF">PCAR00345_LOCUS37685</name>
</gene>
<organism evidence="1">
    <name type="scientific">Chrysotila carterae</name>
    <name type="common">Marine alga</name>
    <name type="synonym">Syracosphaera carterae</name>
    <dbReference type="NCBI Taxonomy" id="13221"/>
    <lineage>
        <taxon>Eukaryota</taxon>
        <taxon>Haptista</taxon>
        <taxon>Haptophyta</taxon>
        <taxon>Prymnesiophyceae</taxon>
        <taxon>Isochrysidales</taxon>
        <taxon>Isochrysidaceae</taxon>
        <taxon>Chrysotila</taxon>
    </lineage>
</organism>
<sequence>MAKVHGATTEELEYANLLRRSVAPYLAEGMARMLEDHPKDPARYLSDFLSQATSSSPSTTATTTMAPGEDTVALLHEREMLQREMAALDAQLAEARDHAHGLHSRTAKLSLDEQQRIADQTCWREIKRYKRLTRSIKVRLAEALDADDFALPEGVVLVVAAPGVDAACLCAQFAQDFGAAHLPLNLEPILREPNIQSCSEEASTIDQLEASSASPAVALDAAAEVQAAAAPLAASAGDASAQITPLELLRPFAWVEREPPLGTPAQIAGIHAGDGIVVFGGSHDLNGLTEQLVADRPVLVVLQRVDGQLEQVEVLPRVFDEARPAALLGCQLVAADADWRLERVVHRIAIAFQKTTLVLVEMGDSPASEFEDVLSELADGGVSASFVLALTCAQDTIYRRLLSQQGEENDATREIADGIARVWVGTELPTLQTQAKKAKLPFLTVDCEGDFETCMANFLCAIAGT</sequence>
<protein>
    <submittedName>
        <fullName evidence="1">Uncharacterized protein</fullName>
    </submittedName>
</protein>
<reference evidence="1" key="1">
    <citation type="submission" date="2021-01" db="EMBL/GenBank/DDBJ databases">
        <authorList>
            <person name="Corre E."/>
            <person name="Pelletier E."/>
            <person name="Niang G."/>
            <person name="Scheremetjew M."/>
            <person name="Finn R."/>
            <person name="Kale V."/>
            <person name="Holt S."/>
            <person name="Cochrane G."/>
            <person name="Meng A."/>
            <person name="Brown T."/>
            <person name="Cohen L."/>
        </authorList>
    </citation>
    <scope>NUCLEOTIDE SEQUENCE</scope>
    <source>
        <strain evidence="1">CCMP645</strain>
    </source>
</reference>
<dbReference type="InterPro" id="IPR007858">
    <property type="entry name" value="Dpy-30_motif"/>
</dbReference>
<proteinExistence type="predicted"/>